<dbReference type="Proteomes" id="UP000324233">
    <property type="component" value="Chromosome"/>
</dbReference>
<reference evidence="2 3" key="1">
    <citation type="submission" date="2019-08" db="EMBL/GenBank/DDBJ databases">
        <title>Deep-cultivation of Planctomycetes and their phenomic and genomic characterization uncovers novel biology.</title>
        <authorList>
            <person name="Wiegand S."/>
            <person name="Jogler M."/>
            <person name="Boedeker C."/>
            <person name="Pinto D."/>
            <person name="Vollmers J."/>
            <person name="Rivas-Marin E."/>
            <person name="Kohn T."/>
            <person name="Peeters S.H."/>
            <person name="Heuer A."/>
            <person name="Rast P."/>
            <person name="Oberbeckmann S."/>
            <person name="Bunk B."/>
            <person name="Jeske O."/>
            <person name="Meyerdierks A."/>
            <person name="Storesund J.E."/>
            <person name="Kallscheuer N."/>
            <person name="Luecker S."/>
            <person name="Lage O.M."/>
            <person name="Pohl T."/>
            <person name="Merkel B.J."/>
            <person name="Hornburger P."/>
            <person name="Mueller R.-W."/>
            <person name="Bruemmer F."/>
            <person name="Labrenz M."/>
            <person name="Spormann A.M."/>
            <person name="Op den Camp H."/>
            <person name="Overmann J."/>
            <person name="Amann R."/>
            <person name="Jetten M.S.M."/>
            <person name="Mascher T."/>
            <person name="Medema M.H."/>
            <person name="Devos D.P."/>
            <person name="Kaster A.-K."/>
            <person name="Ovreas L."/>
            <person name="Rohde M."/>
            <person name="Galperin M.Y."/>
            <person name="Jogler C."/>
        </authorList>
    </citation>
    <scope>NUCLEOTIDE SEQUENCE [LARGE SCALE GENOMIC DNA]</scope>
    <source>
        <strain evidence="2 3">OJF2</strain>
    </source>
</reference>
<feature type="chain" id="PRO_5023035591" evidence="1">
    <location>
        <begin position="25"/>
        <end position="336"/>
    </location>
</feature>
<dbReference type="AlphaFoldDB" id="A0A5B9VW54"/>
<evidence type="ECO:0000256" key="1">
    <source>
        <dbReference type="SAM" id="SignalP"/>
    </source>
</evidence>
<dbReference type="EMBL" id="CP042997">
    <property type="protein sequence ID" value="QEH32593.1"/>
    <property type="molecule type" value="Genomic_DNA"/>
</dbReference>
<name>A0A5B9VW54_9BACT</name>
<evidence type="ECO:0000313" key="3">
    <source>
        <dbReference type="Proteomes" id="UP000324233"/>
    </source>
</evidence>
<gene>
    <name evidence="2" type="ORF">OJF2_10720</name>
</gene>
<keyword evidence="3" id="KW-1185">Reference proteome</keyword>
<dbReference type="KEGG" id="agv:OJF2_10720"/>
<feature type="signal peptide" evidence="1">
    <location>
        <begin position="1"/>
        <end position="24"/>
    </location>
</feature>
<proteinExistence type="predicted"/>
<accession>A0A5B9VW54</accession>
<protein>
    <submittedName>
        <fullName evidence="2">Uncharacterized protein</fullName>
    </submittedName>
</protein>
<sequence length="336" mass="37922" precursor="true">MSRYRPVPLALVLLAAPLVGSVAARPCAGQVMIRMAPAVEKAADRDADDAAEDEAPVDVAQPGVVMFNDDTFDQWVFGESGLGRNGHNKLDTRLLLQVDDVARVCRLSDLQKKKLFLAGKGDIKRFFERVDAKKKDFDKVKNDQNKVMQMYQDLQAFQAVYNSGTFGDDSLYAKTLKKLLGDEADGRYDKILEEKRRFRLRAKVELVVTQLDQSIGFTHQQREKLIEVILNESEPPERFGQYDYYLVLYLAGRIPEEKLRPILGDQQWKFLERQLAQGRGMEQFLRQQGMLPPRDKDPRRAAGARGIAEAFARALREPAAADGLPADVFATPPRNP</sequence>
<organism evidence="2 3">
    <name type="scientific">Aquisphaera giovannonii</name>
    <dbReference type="NCBI Taxonomy" id="406548"/>
    <lineage>
        <taxon>Bacteria</taxon>
        <taxon>Pseudomonadati</taxon>
        <taxon>Planctomycetota</taxon>
        <taxon>Planctomycetia</taxon>
        <taxon>Isosphaerales</taxon>
        <taxon>Isosphaeraceae</taxon>
        <taxon>Aquisphaera</taxon>
    </lineage>
</organism>
<keyword evidence="1" id="KW-0732">Signal</keyword>
<evidence type="ECO:0000313" key="2">
    <source>
        <dbReference type="EMBL" id="QEH32593.1"/>
    </source>
</evidence>
<dbReference type="OrthoDB" id="264282at2"/>
<dbReference type="RefSeq" id="WP_148591894.1">
    <property type="nucleotide sequence ID" value="NZ_CP042997.1"/>
</dbReference>